<dbReference type="Proteomes" id="UP001157961">
    <property type="component" value="Unassembled WGS sequence"/>
</dbReference>
<organism evidence="1 2">
    <name type="scientific">Shimia sagamensis</name>
    <dbReference type="NCBI Taxonomy" id="1566352"/>
    <lineage>
        <taxon>Bacteria</taxon>
        <taxon>Pseudomonadati</taxon>
        <taxon>Pseudomonadota</taxon>
        <taxon>Alphaproteobacteria</taxon>
        <taxon>Rhodobacterales</taxon>
        <taxon>Roseobacteraceae</taxon>
    </lineage>
</organism>
<name>A0ABY1PKX5_9RHOB</name>
<evidence type="ECO:0000313" key="1">
    <source>
        <dbReference type="EMBL" id="SMP36508.1"/>
    </source>
</evidence>
<proteinExistence type="predicted"/>
<protein>
    <recommendedName>
        <fullName evidence="3">Lipoprotein</fullName>
    </recommendedName>
</protein>
<reference evidence="1 2" key="1">
    <citation type="submission" date="2017-05" db="EMBL/GenBank/DDBJ databases">
        <authorList>
            <person name="Varghese N."/>
            <person name="Submissions S."/>
        </authorList>
    </citation>
    <scope>NUCLEOTIDE SEQUENCE [LARGE SCALE GENOMIC DNA]</scope>
    <source>
        <strain evidence="1 2">DSM 29734</strain>
    </source>
</reference>
<gene>
    <name evidence="1" type="ORF">SAMN06265373_1174</name>
</gene>
<keyword evidence="2" id="KW-1185">Reference proteome</keyword>
<evidence type="ECO:0008006" key="3">
    <source>
        <dbReference type="Google" id="ProtNLM"/>
    </source>
</evidence>
<evidence type="ECO:0000313" key="2">
    <source>
        <dbReference type="Proteomes" id="UP001157961"/>
    </source>
</evidence>
<dbReference type="EMBL" id="FXTY01000017">
    <property type="protein sequence ID" value="SMP36508.1"/>
    <property type="molecule type" value="Genomic_DNA"/>
</dbReference>
<accession>A0ABY1PKX5</accession>
<comment type="caution">
    <text evidence="1">The sequence shown here is derived from an EMBL/GenBank/DDBJ whole genome shotgun (WGS) entry which is preliminary data.</text>
</comment>
<sequence length="135" mass="14860">MQFWLKPATFRRTKFAMKHSWGDSMKIAFLCPWVIVLAGCVQPPASPEEKVARQWAGAELAATKCAGYIGGFSAAKDLRNEAKKDLAEARQLGATDELLVKAKTDVTSAITTSELMIGLRETCNQLVSQLAYHTR</sequence>